<dbReference type="Proteomes" id="UP000034838">
    <property type="component" value="Unassembled WGS sequence"/>
</dbReference>
<dbReference type="Gene3D" id="3.60.15.10">
    <property type="entry name" value="Ribonuclease Z/Hydroxyacylglutathione hydrolase-like"/>
    <property type="match status" value="1"/>
</dbReference>
<dbReference type="SUPFAM" id="SSF56281">
    <property type="entry name" value="Metallo-hydrolase/oxidoreductase"/>
    <property type="match status" value="1"/>
</dbReference>
<keyword evidence="8" id="KW-1185">Reference proteome</keyword>
<dbReference type="Pfam" id="PF00753">
    <property type="entry name" value="Lactamase_B"/>
    <property type="match status" value="1"/>
</dbReference>
<dbReference type="InterPro" id="IPR036866">
    <property type="entry name" value="RibonucZ/Hydroxyglut_hydro"/>
</dbReference>
<keyword evidence="2" id="KW-0479">Metal-binding</keyword>
<evidence type="ECO:0000313" key="7">
    <source>
        <dbReference type="EMBL" id="OIK25501.1"/>
    </source>
</evidence>
<dbReference type="GO" id="GO:0016787">
    <property type="term" value="F:hydrolase activity"/>
    <property type="evidence" value="ECO:0007669"/>
    <property type="project" value="UniProtKB-KW"/>
</dbReference>
<dbReference type="InterPro" id="IPR001279">
    <property type="entry name" value="Metallo-B-lactamas"/>
</dbReference>
<sequence length="156" mass="16977">MNRERAVACHCLLIETDSDGLVLVDTGLGTADLQHPDQSLGAAWVAYAQPELNPEESALRQIVRLGYAPQDVRHIVLTHLHRDHTTGEESVFQPRAIRWAGRLLRSPAGAEAVGSSQWERTASTGRGRVSARCRSQTPSEDTDVAGEYAAVPGRAR</sequence>
<proteinExistence type="inferred from homology"/>
<comment type="similarity">
    <text evidence="1">Belongs to the metallo-beta-lactamase superfamily.</text>
</comment>
<feature type="compositionally biased region" description="Polar residues" evidence="5">
    <location>
        <begin position="114"/>
        <end position="124"/>
    </location>
</feature>
<evidence type="ECO:0000256" key="3">
    <source>
        <dbReference type="ARBA" id="ARBA00022801"/>
    </source>
</evidence>
<evidence type="ECO:0000313" key="8">
    <source>
        <dbReference type="Proteomes" id="UP000034838"/>
    </source>
</evidence>
<dbReference type="PANTHER" id="PTHR42978">
    <property type="entry name" value="QUORUM-QUENCHING LACTONASE YTNP-RELATED-RELATED"/>
    <property type="match status" value="1"/>
</dbReference>
<keyword evidence="3" id="KW-0378">Hydrolase</keyword>
<accession>A0A1J4PX40</accession>
<dbReference type="PANTHER" id="PTHR42978:SF3">
    <property type="entry name" value="BLR3078 PROTEIN"/>
    <property type="match status" value="1"/>
</dbReference>
<name>A0A1J4PX40_9ACTN</name>
<reference evidence="7" key="1">
    <citation type="submission" date="2016-10" db="EMBL/GenBank/DDBJ databases">
        <title>Genome sequence of Streptomyces malaysiense MUSC 136.</title>
        <authorList>
            <person name="Lee L.-H."/>
            <person name="Ser H.-L."/>
        </authorList>
    </citation>
    <scope>NUCLEOTIDE SEQUENCE [LARGE SCALE GENOMIC DNA]</scope>
    <source>
        <strain evidence="7">MUSC 136</strain>
    </source>
</reference>
<dbReference type="GO" id="GO:0046872">
    <property type="term" value="F:metal ion binding"/>
    <property type="evidence" value="ECO:0007669"/>
    <property type="project" value="UniProtKB-KW"/>
</dbReference>
<dbReference type="RefSeq" id="WP_071387594.1">
    <property type="nucleotide sequence ID" value="NZ_LBDA02000052.1"/>
</dbReference>
<protein>
    <recommendedName>
        <fullName evidence="6">Metallo-beta-lactamase domain-containing protein</fullName>
    </recommendedName>
</protein>
<evidence type="ECO:0000256" key="2">
    <source>
        <dbReference type="ARBA" id="ARBA00022723"/>
    </source>
</evidence>
<evidence type="ECO:0000259" key="6">
    <source>
        <dbReference type="Pfam" id="PF00753"/>
    </source>
</evidence>
<comment type="caution">
    <text evidence="7">The sequence shown here is derived from an EMBL/GenBank/DDBJ whole genome shotgun (WGS) entry which is preliminary data.</text>
</comment>
<evidence type="ECO:0000256" key="4">
    <source>
        <dbReference type="ARBA" id="ARBA00022833"/>
    </source>
</evidence>
<dbReference type="EMBL" id="LBDA02000052">
    <property type="protein sequence ID" value="OIK25501.1"/>
    <property type="molecule type" value="Genomic_DNA"/>
</dbReference>
<evidence type="ECO:0000256" key="5">
    <source>
        <dbReference type="SAM" id="MobiDB-lite"/>
    </source>
</evidence>
<feature type="region of interest" description="Disordered" evidence="5">
    <location>
        <begin position="107"/>
        <end position="156"/>
    </location>
</feature>
<dbReference type="InterPro" id="IPR051013">
    <property type="entry name" value="MBL_superfamily_lactonases"/>
</dbReference>
<dbReference type="AlphaFoldDB" id="A0A1J4PX40"/>
<feature type="domain" description="Metallo-beta-lactamase" evidence="6">
    <location>
        <begin position="7"/>
        <end position="87"/>
    </location>
</feature>
<organism evidence="7 8">
    <name type="scientific">Streptomyces malaysiense</name>
    <dbReference type="NCBI Taxonomy" id="1428626"/>
    <lineage>
        <taxon>Bacteria</taxon>
        <taxon>Bacillati</taxon>
        <taxon>Actinomycetota</taxon>
        <taxon>Actinomycetes</taxon>
        <taxon>Kitasatosporales</taxon>
        <taxon>Streptomycetaceae</taxon>
        <taxon>Streptomyces</taxon>
    </lineage>
</organism>
<evidence type="ECO:0000256" key="1">
    <source>
        <dbReference type="ARBA" id="ARBA00007749"/>
    </source>
</evidence>
<keyword evidence="4" id="KW-0862">Zinc</keyword>
<dbReference type="OrthoDB" id="3196337at2"/>
<gene>
    <name evidence="7" type="ORF">VT52_021845</name>
</gene>